<organism evidence="1 2">
    <name type="scientific">Sarocladium strictum</name>
    <name type="common">Black bundle disease fungus</name>
    <name type="synonym">Acremonium strictum</name>
    <dbReference type="NCBI Taxonomy" id="5046"/>
    <lineage>
        <taxon>Eukaryota</taxon>
        <taxon>Fungi</taxon>
        <taxon>Dikarya</taxon>
        <taxon>Ascomycota</taxon>
        <taxon>Pezizomycotina</taxon>
        <taxon>Sordariomycetes</taxon>
        <taxon>Hypocreomycetidae</taxon>
        <taxon>Hypocreales</taxon>
        <taxon>Sarocladiaceae</taxon>
        <taxon>Sarocladium</taxon>
    </lineage>
</organism>
<evidence type="ECO:0000313" key="1">
    <source>
        <dbReference type="EMBL" id="KAK0386101.1"/>
    </source>
</evidence>
<sequence>MAAERYRTADDDLDQNHREALDQAVKNVLSTDIALATFAQIIDGLPLSDVAWDTRGTKLTPQHPINLHTQLCPGTLDKARAYRERFSLDLLFFKPEIFDAFGSSSPSSRTFMLRLLELTAAAIHQAAVFVFQMKLNLHDPTTTSNISVEDVTNWERPPDDLARVVPYPTLFTQSHFIAYGKYPEGVADMVGYWAEDRILGGVLLFDHSQGWDDETNPEPNAYIHPNRRTATFRICQLLDQQQQRLFDFLREGKHDGSEDEGIPVLPTLENRHRIDQADAIPVHKVYRDIWERADGSHTSRRRKRRDVVREIDYPELTVDAQMRNIHEAESLAREVDPDQNGE</sequence>
<reference evidence="1" key="1">
    <citation type="submission" date="2022-10" db="EMBL/GenBank/DDBJ databases">
        <title>Determination and structural analysis of whole genome sequence of Sarocladium strictum F4-1.</title>
        <authorList>
            <person name="Hu L."/>
            <person name="Jiang Y."/>
        </authorList>
    </citation>
    <scope>NUCLEOTIDE SEQUENCE</scope>
    <source>
        <strain evidence="1">F4-1</strain>
    </source>
</reference>
<dbReference type="EMBL" id="JAPDFR010000005">
    <property type="protein sequence ID" value="KAK0386101.1"/>
    <property type="molecule type" value="Genomic_DNA"/>
</dbReference>
<keyword evidence="2" id="KW-1185">Reference proteome</keyword>
<proteinExistence type="predicted"/>
<dbReference type="Proteomes" id="UP001175261">
    <property type="component" value="Unassembled WGS sequence"/>
</dbReference>
<protein>
    <submittedName>
        <fullName evidence="1">Uncharacterized protein</fullName>
    </submittedName>
</protein>
<name>A0AA39L6A2_SARSR</name>
<evidence type="ECO:0000313" key="2">
    <source>
        <dbReference type="Proteomes" id="UP001175261"/>
    </source>
</evidence>
<comment type="caution">
    <text evidence="1">The sequence shown here is derived from an EMBL/GenBank/DDBJ whole genome shotgun (WGS) entry which is preliminary data.</text>
</comment>
<dbReference type="AlphaFoldDB" id="A0AA39L6A2"/>
<accession>A0AA39L6A2</accession>
<gene>
    <name evidence="1" type="ORF">NLU13_5938</name>
</gene>